<sequence>MFVVGRTFADIRFECHLMSWTANASPLRVIANKVAEGLIKTGKNTQDGQ</sequence>
<keyword evidence="2" id="KW-1185">Reference proteome</keyword>
<comment type="caution">
    <text evidence="1">The sequence shown here is derived from an EMBL/GenBank/DDBJ whole genome shotgun (WGS) entry which is preliminary data.</text>
</comment>
<dbReference type="AlphaFoldDB" id="A0A0M2UWH4"/>
<gene>
    <name evidence="1" type="ORF">BROFUL_01359</name>
</gene>
<name>A0A0M2UWH4_9BACT</name>
<dbReference type="EMBL" id="LAQJ01000140">
    <property type="protein sequence ID" value="KKO19930.1"/>
    <property type="molecule type" value="Genomic_DNA"/>
</dbReference>
<evidence type="ECO:0000313" key="1">
    <source>
        <dbReference type="EMBL" id="KKO19930.1"/>
    </source>
</evidence>
<evidence type="ECO:0000313" key="2">
    <source>
        <dbReference type="Proteomes" id="UP000034954"/>
    </source>
</evidence>
<protein>
    <submittedName>
        <fullName evidence="1">Uncharacterized protein</fullName>
    </submittedName>
</protein>
<proteinExistence type="predicted"/>
<reference evidence="1 2" key="1">
    <citation type="journal article" date="2013" name="BMC Microbiol.">
        <title>Identification of the type II cytochrome c maturation pathway in anammox bacteria by comparative genomics.</title>
        <authorList>
            <person name="Ferousi C."/>
            <person name="Speth D.R."/>
            <person name="Reimann J."/>
            <person name="Op den Camp H.J."/>
            <person name="Allen J.W."/>
            <person name="Keltjens J.T."/>
            <person name="Jetten M.S."/>
        </authorList>
    </citation>
    <scope>NUCLEOTIDE SEQUENCE [LARGE SCALE GENOMIC DNA]</scope>
    <source>
        <strain evidence="1">RU1</strain>
    </source>
</reference>
<organism evidence="1 2">
    <name type="scientific">Candidatus Brocadia fulgida</name>
    <dbReference type="NCBI Taxonomy" id="380242"/>
    <lineage>
        <taxon>Bacteria</taxon>
        <taxon>Pseudomonadati</taxon>
        <taxon>Planctomycetota</taxon>
        <taxon>Candidatus Brocadiia</taxon>
        <taxon>Candidatus Brocadiales</taxon>
        <taxon>Candidatus Brocadiaceae</taxon>
        <taxon>Candidatus Brocadia</taxon>
    </lineage>
</organism>
<dbReference type="Proteomes" id="UP000034954">
    <property type="component" value="Unassembled WGS sequence"/>
</dbReference>
<accession>A0A0M2UWH4</accession>